<dbReference type="PANTHER" id="PTHR43053:SF4">
    <property type="entry name" value="MYOGENESIS-REGULATING GLYCOSIDASE"/>
    <property type="match status" value="1"/>
</dbReference>
<dbReference type="Pfam" id="PF16679">
    <property type="entry name" value="CDT1_C"/>
    <property type="match status" value="1"/>
</dbReference>
<dbReference type="Gene3D" id="3.20.20.80">
    <property type="entry name" value="Glycosidases"/>
    <property type="match status" value="1"/>
</dbReference>
<name>A0AAV9TYR2_9PEZI</name>
<evidence type="ECO:0000256" key="8">
    <source>
        <dbReference type="SAM" id="MobiDB-lite"/>
    </source>
</evidence>
<dbReference type="GO" id="GO:0005975">
    <property type="term" value="P:carbohydrate metabolic process"/>
    <property type="evidence" value="ECO:0007669"/>
    <property type="project" value="InterPro"/>
</dbReference>
<dbReference type="EC" id="3.2.1.177" evidence="7"/>
<dbReference type="Pfam" id="PF21365">
    <property type="entry name" value="Glyco_hydro_31_3rd"/>
    <property type="match status" value="1"/>
</dbReference>
<comment type="catalytic activity">
    <reaction evidence="6">
        <text>Hydrolysis of terminal, non-reducing alpha-D-xylose residues with release of alpha-D-xylose.</text>
        <dbReference type="EC" id="3.2.1.177"/>
    </reaction>
</comment>
<dbReference type="Pfam" id="PF01055">
    <property type="entry name" value="Glyco_hydro_31_2nd"/>
    <property type="match status" value="1"/>
</dbReference>
<feature type="compositionally biased region" description="Low complexity" evidence="8">
    <location>
        <begin position="853"/>
        <end position="872"/>
    </location>
</feature>
<feature type="domain" description="Glycoside hydrolase family 31 TIM barrel" evidence="9">
    <location>
        <begin position="277"/>
        <end position="602"/>
    </location>
</feature>
<reference evidence="13 14" key="1">
    <citation type="submission" date="2019-10" db="EMBL/GenBank/DDBJ databases">
        <authorList>
            <person name="Palmer J.M."/>
        </authorList>
    </citation>
    <scope>NUCLEOTIDE SEQUENCE [LARGE SCALE GENOMIC DNA]</scope>
    <source>
        <strain evidence="13 14">TWF696</strain>
    </source>
</reference>
<feature type="compositionally biased region" description="Polar residues" evidence="8">
    <location>
        <begin position="1015"/>
        <end position="1029"/>
    </location>
</feature>
<evidence type="ECO:0000259" key="11">
    <source>
        <dbReference type="Pfam" id="PF16679"/>
    </source>
</evidence>
<evidence type="ECO:0000256" key="6">
    <source>
        <dbReference type="ARBA" id="ARBA00052064"/>
    </source>
</evidence>
<evidence type="ECO:0000256" key="7">
    <source>
        <dbReference type="ARBA" id="ARBA00066962"/>
    </source>
</evidence>
<dbReference type="SUPFAM" id="SSF51445">
    <property type="entry name" value="(Trans)glycosidases"/>
    <property type="match status" value="1"/>
</dbReference>
<evidence type="ECO:0000256" key="3">
    <source>
        <dbReference type="ARBA" id="ARBA00022801"/>
    </source>
</evidence>
<evidence type="ECO:0000256" key="4">
    <source>
        <dbReference type="ARBA" id="ARBA00023295"/>
    </source>
</evidence>
<dbReference type="FunFam" id="2.60.40.1760:FF:000009">
    <property type="entry name" value="Sugar hydrolase"/>
    <property type="match status" value="1"/>
</dbReference>
<feature type="domain" description="Glycoside hydrolase family 31 N-terminal" evidence="10">
    <location>
        <begin position="55"/>
        <end position="232"/>
    </location>
</feature>
<feature type="domain" description="Glycosyl hydrolase family 31 C-terminal" evidence="12">
    <location>
        <begin position="612"/>
        <end position="705"/>
    </location>
</feature>
<evidence type="ECO:0000313" key="13">
    <source>
        <dbReference type="EMBL" id="KAK6329765.1"/>
    </source>
</evidence>
<comment type="similarity">
    <text evidence="2">Belongs to the Cdt1 family.</text>
</comment>
<dbReference type="CDD" id="cd14752">
    <property type="entry name" value="GH31_N"/>
    <property type="match status" value="1"/>
</dbReference>
<dbReference type="Gene3D" id="2.60.40.1180">
    <property type="entry name" value="Golgi alpha-mannosidase II"/>
    <property type="match status" value="1"/>
</dbReference>
<feature type="region of interest" description="Disordered" evidence="8">
    <location>
        <begin position="1160"/>
        <end position="1221"/>
    </location>
</feature>
<dbReference type="InterPro" id="IPR050985">
    <property type="entry name" value="Alpha-glycosidase_related"/>
</dbReference>
<dbReference type="FunFam" id="3.20.20.80:FF:000053">
    <property type="entry name" value="Alpha-xylosidase YicI"/>
    <property type="match status" value="1"/>
</dbReference>
<dbReference type="InterPro" id="IPR017853">
    <property type="entry name" value="GH"/>
</dbReference>
<keyword evidence="4" id="KW-0326">Glycosidase</keyword>
<evidence type="ECO:0000313" key="14">
    <source>
        <dbReference type="Proteomes" id="UP001375240"/>
    </source>
</evidence>
<dbReference type="InterPro" id="IPR038090">
    <property type="entry name" value="Cdt1_C_WH_dom_sf"/>
</dbReference>
<feature type="compositionally biased region" description="Low complexity" evidence="8">
    <location>
        <begin position="1003"/>
        <end position="1014"/>
    </location>
</feature>
<accession>A0AAV9TYR2</accession>
<evidence type="ECO:0000259" key="10">
    <source>
        <dbReference type="Pfam" id="PF13802"/>
    </source>
</evidence>
<dbReference type="InterPro" id="IPR025887">
    <property type="entry name" value="Glyco_hydro_31_N_dom"/>
</dbReference>
<keyword evidence="3" id="KW-0378">Hydrolase</keyword>
<feature type="compositionally biased region" description="Basic and acidic residues" evidence="8">
    <location>
        <begin position="934"/>
        <end position="945"/>
    </location>
</feature>
<dbReference type="SUPFAM" id="SSF74650">
    <property type="entry name" value="Galactose mutarotase-like"/>
    <property type="match status" value="1"/>
</dbReference>
<dbReference type="Pfam" id="PF26121">
    <property type="entry name" value="HTH_CDT1"/>
    <property type="match status" value="1"/>
</dbReference>
<dbReference type="GO" id="GO:0030246">
    <property type="term" value="F:carbohydrate binding"/>
    <property type="evidence" value="ECO:0007669"/>
    <property type="project" value="InterPro"/>
</dbReference>
<sequence length="1366" mass="149713">MKFTEGMWKVRSGIQINWMSHVERIVSTDDTSASLLLAKYTRSRGDTLNAGTLTATITAPLEGITAVKFSHHTGEEDLGPHFPLAVDNASRPSITNDAGKSLAFATGPLTLAVNTAPNALAFDYTASPSGKRLTGHAFRSIAFVSDATTPKTRHADSIYAQKDTYILLELDLAVHEKIYGLGERFGPFVKNGQSIDIWNEDGGTSSELAYKNIPFYLSSRGYGVFINHPGRVMLEVQSERTTRVNIAVKGESLEYMVIAGPTPKDILRRYTALTGRPSLPPAWSYGLWLTTSFTTSYSEETVSGFLDGFKQRDIPLSVFHFDCFWMKSYQWCDFQFDEENFPDPKAYLDRLKSRGFRTCVWINPYIGQASPLFDEGKKNGYFVMRADTPRPTVWQWDEWQAGMALVDFTNPKAATWFAGHLKRLMDMGVDAFKTDFGERIPFDDKVVRYADNSDAEKMHNFYTFLYNKCVFETMQAHGRDGCLFARSATAGGQQFPVHWGGDCESTFEAMAETLRGGLSLALSGFGFWAHDIGGFEGLPEPALYKRWVQFGALSSHTRLHGSSSYRVPWIYDEKNYPGEAEACSKVLRESVVRKLALMPYILRTALEARESGTPVMRAMLVEFGKTDPSVWTLDTQYMLGGELLVAPVFTAEGEVSFYVPRTGGGGGAKWRSWFDRKKTYEEGRWYTETHGFDTMPVLVRPGAVVPYNPSVVTPDGDVVKGLQVLVNGPLEAERTVEIVEAGDVGKSPADALPTASPPLPSSVSTVVCSHRRRRDSSIIVLFAIYNRTRATVAASSECSLLDYQGSPTDPLPGDTSIDTTIYVDIRTHIRYQSNSMPRPKRSAAAKSSGQTLKSTKAATTTKTTAKTAAKSAPLAFKASKITRWSEKKKEKKTEEEGSVAQVVVVEEQEVTVEAKVIVEEAEATPAVLGRKKAGQKDGEPEEKAPETTGTDLQPTTPRKRRSKRTIEDAEDEEPVVKRPKVHDGTVEQAPALPQIPSDPTDEPPSSSSLPSDVSTAPTDISTPDEQTLPQPLPKRISRLLAIHSATISLLLVHYATHAVSQPAILSNYLIQISRNAGTNVVLTDLRRITTLSGGSLRLVRVERRGDAIELVNGVSADISNLGPTFKQALEKWWRAQQAAGCSEQQALDSIELAVISSISPSSSSSSGASTPKSTKSTPLLSKGQRRLQDLKSFTLTKQSQLPSPVKKENVPTAPASAANRGSSLLERIRAKAAAAAAAAPPPPPEVLQRRTALQTLESVIPILLQLTAPLSTAGRGGGIGGKLVTPRTASFPMHTLISNIKMSLGRPIASEDVERSLRVLADEVASEFVRIVEWNGDSRGEALVGVVFDRNGREKAEKWRYVEEED</sequence>
<keyword evidence="14" id="KW-1185">Reference proteome</keyword>
<feature type="region of interest" description="Disordered" evidence="8">
    <location>
        <begin position="927"/>
        <end position="1030"/>
    </location>
</feature>
<organism evidence="13 14">
    <name type="scientific">Orbilia brochopaga</name>
    <dbReference type="NCBI Taxonomy" id="3140254"/>
    <lineage>
        <taxon>Eukaryota</taxon>
        <taxon>Fungi</taxon>
        <taxon>Dikarya</taxon>
        <taxon>Ascomycota</taxon>
        <taxon>Pezizomycotina</taxon>
        <taxon>Orbiliomycetes</taxon>
        <taxon>Orbiliales</taxon>
        <taxon>Orbiliaceae</taxon>
        <taxon>Orbilia</taxon>
    </lineage>
</organism>
<feature type="region of interest" description="Disordered" evidence="8">
    <location>
        <begin position="834"/>
        <end position="872"/>
    </location>
</feature>
<evidence type="ECO:0000256" key="2">
    <source>
        <dbReference type="ARBA" id="ARBA00008356"/>
    </source>
</evidence>
<dbReference type="FunFam" id="2.60.40.1180:FF:000057">
    <property type="entry name" value="Sugar hydrolase, putative"/>
    <property type="match status" value="1"/>
</dbReference>
<dbReference type="Gene3D" id="1.10.10.1420">
    <property type="entry name" value="DNA replication factor Cdt1, C-terminal WH domain"/>
    <property type="match status" value="1"/>
</dbReference>
<dbReference type="Gene3D" id="2.60.40.1760">
    <property type="entry name" value="glycosyl hydrolase (family 31)"/>
    <property type="match status" value="1"/>
</dbReference>
<evidence type="ECO:0000259" key="9">
    <source>
        <dbReference type="Pfam" id="PF01055"/>
    </source>
</evidence>
<protein>
    <recommendedName>
        <fullName evidence="7">alpha-D-xyloside xylohydrolase</fullName>
        <ecNumber evidence="7">3.2.1.177</ecNumber>
    </recommendedName>
</protein>
<comment type="caution">
    <text evidence="13">The sequence shown here is derived from an EMBL/GenBank/DDBJ whole genome shotgun (WGS) entry which is preliminary data.</text>
</comment>
<dbReference type="CDD" id="cd06593">
    <property type="entry name" value="GH31_xylosidase_YicI"/>
    <property type="match status" value="1"/>
</dbReference>
<dbReference type="GO" id="GO:0061634">
    <property type="term" value="F:alpha-D-xyloside xylohydrolase"/>
    <property type="evidence" value="ECO:0007669"/>
    <property type="project" value="UniProtKB-EC"/>
</dbReference>
<dbReference type="Pfam" id="PF13802">
    <property type="entry name" value="Gal_mutarotas_2"/>
    <property type="match status" value="1"/>
</dbReference>
<dbReference type="InterPro" id="IPR013780">
    <property type="entry name" value="Glyco_hydro_b"/>
</dbReference>
<dbReference type="NCBIfam" id="NF007940">
    <property type="entry name" value="PRK10658.1"/>
    <property type="match status" value="1"/>
</dbReference>
<dbReference type="InterPro" id="IPR048395">
    <property type="entry name" value="Glyco_hydro_31_C"/>
</dbReference>
<feature type="domain" description="DNA replication factor Cdt1 C-terminal" evidence="11">
    <location>
        <begin position="1223"/>
        <end position="1333"/>
    </location>
</feature>
<keyword evidence="5" id="KW-0131">Cell cycle</keyword>
<evidence type="ECO:0000259" key="12">
    <source>
        <dbReference type="Pfam" id="PF21365"/>
    </source>
</evidence>
<dbReference type="InterPro" id="IPR011013">
    <property type="entry name" value="Gal_mutarotase_sf_dom"/>
</dbReference>
<dbReference type="SUPFAM" id="SSF51011">
    <property type="entry name" value="Glycosyl hydrolase domain"/>
    <property type="match status" value="1"/>
</dbReference>
<dbReference type="PANTHER" id="PTHR43053">
    <property type="entry name" value="GLYCOSIDASE FAMILY 31"/>
    <property type="match status" value="1"/>
</dbReference>
<proteinExistence type="inferred from homology"/>
<evidence type="ECO:0000256" key="5">
    <source>
        <dbReference type="ARBA" id="ARBA00023306"/>
    </source>
</evidence>
<dbReference type="Proteomes" id="UP001375240">
    <property type="component" value="Unassembled WGS sequence"/>
</dbReference>
<dbReference type="EMBL" id="JAVHNQ010000019">
    <property type="protein sequence ID" value="KAK6329765.1"/>
    <property type="molecule type" value="Genomic_DNA"/>
</dbReference>
<feature type="compositionally biased region" description="Low complexity" evidence="8">
    <location>
        <begin position="1160"/>
        <end position="1182"/>
    </location>
</feature>
<dbReference type="InterPro" id="IPR000322">
    <property type="entry name" value="Glyco_hydro_31_TIM"/>
</dbReference>
<gene>
    <name evidence="13" type="ORF">TWF696_003628</name>
</gene>
<comment type="similarity">
    <text evidence="1">Belongs to the glycosyl hydrolase 31 family.</text>
</comment>
<dbReference type="InterPro" id="IPR032054">
    <property type="entry name" value="Cdt1_C"/>
</dbReference>
<feature type="compositionally biased region" description="Polar residues" evidence="8">
    <location>
        <begin position="1191"/>
        <end position="1202"/>
    </location>
</feature>
<evidence type="ECO:0000256" key="1">
    <source>
        <dbReference type="ARBA" id="ARBA00007806"/>
    </source>
</evidence>